<accession>A0A0F9L180</accession>
<reference evidence="1" key="1">
    <citation type="journal article" date="2015" name="Nature">
        <title>Complex archaea that bridge the gap between prokaryotes and eukaryotes.</title>
        <authorList>
            <person name="Spang A."/>
            <person name="Saw J.H."/>
            <person name="Jorgensen S.L."/>
            <person name="Zaremba-Niedzwiedzka K."/>
            <person name="Martijn J."/>
            <person name="Lind A.E."/>
            <person name="van Eijk R."/>
            <person name="Schleper C."/>
            <person name="Guy L."/>
            <person name="Ettema T.J."/>
        </authorList>
    </citation>
    <scope>NUCLEOTIDE SEQUENCE</scope>
</reference>
<name>A0A0F9L180_9ZZZZ</name>
<dbReference type="AlphaFoldDB" id="A0A0F9L180"/>
<comment type="caution">
    <text evidence="1">The sequence shown here is derived from an EMBL/GenBank/DDBJ whole genome shotgun (WGS) entry which is preliminary data.</text>
</comment>
<evidence type="ECO:0008006" key="2">
    <source>
        <dbReference type="Google" id="ProtNLM"/>
    </source>
</evidence>
<protein>
    <recommendedName>
        <fullName evidence="2">Outer membrane protein beta-barrel domain-containing protein</fullName>
    </recommendedName>
</protein>
<gene>
    <name evidence="1" type="ORF">LCGC14_1569290</name>
</gene>
<organism evidence="1">
    <name type="scientific">marine sediment metagenome</name>
    <dbReference type="NCBI Taxonomy" id="412755"/>
    <lineage>
        <taxon>unclassified sequences</taxon>
        <taxon>metagenomes</taxon>
        <taxon>ecological metagenomes</taxon>
    </lineage>
</organism>
<proteinExistence type="predicted"/>
<dbReference type="EMBL" id="LAZR01012218">
    <property type="protein sequence ID" value="KKM27978.1"/>
    <property type="molecule type" value="Genomic_DNA"/>
</dbReference>
<sequence>MKNSLLCALFASTFFSLNAQSDTNVEKGLFKVNALLPGVSYEIGVGKNTSFSFDAALLFTLNGGTGRDTEFGLYPAVGADFRYYYNMDRRLGKGKNIVGNSGNYLGLANQFFPGNAVIGDLDYNSSFYYTTALVYGIQRMRPKGFYWGLSFGPGVFVDEFDVNGGLFFDAKLGWVLGRRK</sequence>
<evidence type="ECO:0000313" key="1">
    <source>
        <dbReference type="EMBL" id="KKM27978.1"/>
    </source>
</evidence>